<reference evidence="1 2" key="1">
    <citation type="submission" date="2018-06" db="EMBL/GenBank/DDBJ databases">
        <authorList>
            <consortium name="Pathogen Informatics"/>
            <person name="Doyle S."/>
        </authorList>
    </citation>
    <scope>NUCLEOTIDE SEQUENCE [LARGE SCALE GENOMIC DNA]</scope>
    <source>
        <strain evidence="1 2">NCTC10638</strain>
    </source>
</reference>
<name>A0A378MZ98_MANHA</name>
<proteinExistence type="predicted"/>
<gene>
    <name evidence="1" type="ORF">NCTC10638_02737</name>
</gene>
<evidence type="ECO:0000313" key="1">
    <source>
        <dbReference type="EMBL" id="STY61520.1"/>
    </source>
</evidence>
<accession>A0A378MZ98</accession>
<dbReference type="EMBL" id="UGPN01000002">
    <property type="protein sequence ID" value="STY61520.1"/>
    <property type="molecule type" value="Genomic_DNA"/>
</dbReference>
<evidence type="ECO:0000313" key="2">
    <source>
        <dbReference type="Proteomes" id="UP000254802"/>
    </source>
</evidence>
<organism evidence="1 2">
    <name type="scientific">Mannheimia haemolytica</name>
    <name type="common">Pasteurella haemolytica</name>
    <dbReference type="NCBI Taxonomy" id="75985"/>
    <lineage>
        <taxon>Bacteria</taxon>
        <taxon>Pseudomonadati</taxon>
        <taxon>Pseudomonadota</taxon>
        <taxon>Gammaproteobacteria</taxon>
        <taxon>Pasteurellales</taxon>
        <taxon>Pasteurellaceae</taxon>
        <taxon>Mannheimia</taxon>
    </lineage>
</organism>
<protein>
    <recommendedName>
        <fullName evidence="3">IS481 family transposase</fullName>
    </recommendedName>
</protein>
<dbReference type="Proteomes" id="UP000254802">
    <property type="component" value="Unassembled WGS sequence"/>
</dbReference>
<sequence>MYYNHHRTHQGKMCCGRTPMATLLDGKRIWVEKNLSSN</sequence>
<dbReference type="AlphaFoldDB" id="A0A378MZ98"/>
<evidence type="ECO:0008006" key="3">
    <source>
        <dbReference type="Google" id="ProtNLM"/>
    </source>
</evidence>